<keyword evidence="2" id="KW-1185">Reference proteome</keyword>
<gene>
    <name evidence="1" type="ORF">U6N30_17880</name>
</gene>
<name>A0ABZ1AXW1_9ACTN</name>
<proteinExistence type="predicted"/>
<evidence type="ECO:0000313" key="1">
    <source>
        <dbReference type="EMBL" id="WRL61954.1"/>
    </source>
</evidence>
<reference evidence="1 2" key="1">
    <citation type="submission" date="2023-12" db="EMBL/GenBank/DDBJ databases">
        <title>Blastococcus brunescens sp. nov., an actonobacterium isolated from sandstone collected in sahara desert.</title>
        <authorList>
            <person name="Gtari M."/>
            <person name="Ghodhbane F."/>
        </authorList>
    </citation>
    <scope>NUCLEOTIDE SEQUENCE [LARGE SCALE GENOMIC DNA]</scope>
    <source>
        <strain evidence="1 2">BMG 8361</strain>
    </source>
</reference>
<evidence type="ECO:0000313" key="2">
    <source>
        <dbReference type="Proteomes" id="UP001324287"/>
    </source>
</evidence>
<sequence length="111" mass="11805">MPMYLTRFSYTPETWAMLIAHPEDRRRAASAYIESVGGKLHGFWYAFGSHDGINLWEAPDNVSMAAVALAIGGGGALSSIETTVLMTVEDTLEALGRAQAVGYRAPGAATA</sequence>
<accession>A0ABZ1AXW1</accession>
<dbReference type="RefSeq" id="WP_324273313.1">
    <property type="nucleotide sequence ID" value="NZ_CP141261.1"/>
</dbReference>
<dbReference type="InterPro" id="IPR014845">
    <property type="entry name" value="GYD/TTHA1554"/>
</dbReference>
<protein>
    <submittedName>
        <fullName evidence="1">GYD domain-containing protein</fullName>
    </submittedName>
</protein>
<dbReference type="Proteomes" id="UP001324287">
    <property type="component" value="Chromosome"/>
</dbReference>
<dbReference type="Pfam" id="PF08734">
    <property type="entry name" value="GYD"/>
    <property type="match status" value="1"/>
</dbReference>
<organism evidence="1 2">
    <name type="scientific">Blastococcus brunescens</name>
    <dbReference type="NCBI Taxonomy" id="1564165"/>
    <lineage>
        <taxon>Bacteria</taxon>
        <taxon>Bacillati</taxon>
        <taxon>Actinomycetota</taxon>
        <taxon>Actinomycetes</taxon>
        <taxon>Geodermatophilales</taxon>
        <taxon>Geodermatophilaceae</taxon>
        <taxon>Blastococcus</taxon>
    </lineage>
</organism>
<dbReference type="EMBL" id="CP141261">
    <property type="protein sequence ID" value="WRL61954.1"/>
    <property type="molecule type" value="Genomic_DNA"/>
</dbReference>